<evidence type="ECO:0000313" key="2">
    <source>
        <dbReference type="Proteomes" id="UP000269396"/>
    </source>
</evidence>
<sequence>MLISFSKIIGNSSKNNAVIILVLSKTDHLINLLSFLHMYKSLS</sequence>
<keyword evidence="2" id="KW-1185">Reference proteome</keyword>
<proteinExistence type="predicted"/>
<dbReference type="AlphaFoldDB" id="A0A3P8HZZ5"/>
<reference evidence="1 2" key="1">
    <citation type="submission" date="2018-11" db="EMBL/GenBank/DDBJ databases">
        <authorList>
            <consortium name="Pathogen Informatics"/>
        </authorList>
    </citation>
    <scope>NUCLEOTIDE SEQUENCE [LARGE SCALE GENOMIC DNA]</scope>
    <source>
        <strain>Denwood</strain>
        <strain evidence="2">Zambia</strain>
    </source>
</reference>
<organism evidence="1 2">
    <name type="scientific">Schistosoma mattheei</name>
    <dbReference type="NCBI Taxonomy" id="31246"/>
    <lineage>
        <taxon>Eukaryota</taxon>
        <taxon>Metazoa</taxon>
        <taxon>Spiralia</taxon>
        <taxon>Lophotrochozoa</taxon>
        <taxon>Platyhelminthes</taxon>
        <taxon>Trematoda</taxon>
        <taxon>Digenea</taxon>
        <taxon>Strigeidida</taxon>
        <taxon>Schistosomatoidea</taxon>
        <taxon>Schistosomatidae</taxon>
        <taxon>Schistosoma</taxon>
    </lineage>
</organism>
<evidence type="ECO:0000313" key="1">
    <source>
        <dbReference type="EMBL" id="VDP51563.1"/>
    </source>
</evidence>
<dbReference type="EMBL" id="UZAL01030006">
    <property type="protein sequence ID" value="VDP51563.1"/>
    <property type="molecule type" value="Genomic_DNA"/>
</dbReference>
<gene>
    <name evidence="1" type="ORF">SMTD_LOCUS9806</name>
</gene>
<dbReference type="Proteomes" id="UP000269396">
    <property type="component" value="Unassembled WGS sequence"/>
</dbReference>
<name>A0A3P8HZZ5_9TREM</name>
<protein>
    <submittedName>
        <fullName evidence="1">Uncharacterized protein</fullName>
    </submittedName>
</protein>
<accession>A0A3P8HZZ5</accession>